<feature type="region of interest" description="Disordered" evidence="2">
    <location>
        <begin position="469"/>
        <end position="541"/>
    </location>
</feature>
<keyword evidence="1" id="KW-0597">Phosphoprotein</keyword>
<dbReference type="PANTHER" id="PTHR48125">
    <property type="entry name" value="LP07818P1"/>
    <property type="match status" value="1"/>
</dbReference>
<evidence type="ECO:0008006" key="7">
    <source>
        <dbReference type="Google" id="ProtNLM"/>
    </source>
</evidence>
<feature type="region of interest" description="Disordered" evidence="2">
    <location>
        <begin position="268"/>
        <end position="320"/>
    </location>
</feature>
<proteinExistence type="predicted"/>
<accession>A0A8E2DJC0</accession>
<feature type="compositionally biased region" description="Pro residues" evidence="2">
    <location>
        <begin position="108"/>
        <end position="118"/>
    </location>
</feature>
<keyword evidence="6" id="KW-1185">Reference proteome</keyword>
<evidence type="ECO:0000313" key="6">
    <source>
        <dbReference type="Proteomes" id="UP000250043"/>
    </source>
</evidence>
<dbReference type="EMBL" id="KV722476">
    <property type="protein sequence ID" value="OCH87699.1"/>
    <property type="molecule type" value="Genomic_DNA"/>
</dbReference>
<feature type="compositionally biased region" description="Low complexity" evidence="2">
    <location>
        <begin position="85"/>
        <end position="107"/>
    </location>
</feature>
<sequence length="627" mass="67871">MPVDVVRPPSSIRGLLIVPARSPSPHQPRPVPVHVDDDSTSSPDPSPPAASLTGTPSECGAAPVEPGGGEAVREKKSRPSSSGVTAKPASSAAGAKPKSTKSAARTPSPSPPPAPARPPLQTIRLDIKLGGPEDYEVDISSLSKETGQRPPTPAAPPKRDTSDDSHSEGDDEGDGKKDKKKRRRRKNHASEYYDTADPFIDDSELAQDERTYFAQTKQKGFYVSSGQVALLNKTPTKKPKSKKVNILAPSASVSAALSSATLPPSIMGSAGVPALGSSSKPNAASTAKKMKQENGSRDSPIALYSDGEEDRSTHGVKRKSSDLLSIATSVNGSINGDGTSKKRRKEVHPFSDEIEAEFSVLKEAISKENWESKGKFPPSIKPVLAKVALKAIILGEYDDNFFNAMPRLFPYNKFTMTKLIKRTIWKDHQNLLIDRQNALIEELGALAQEGFPKAKEEWEKSVHLWERRQERAKAEADAGTAGHSVEGTPAATDSQHPTPKIPVSSLAPRTSLDEAGNDTGLEHDEAKGKGQEGREPHPPAQRYRLTDTMKQLIWQLVCLSNECCRIENEKNALEGVNQVVSDQGVRKSLYQKIVAAFPEGWLSSGQISREVSVMKKKYEKEVMENEA</sequence>
<feature type="compositionally biased region" description="Basic and acidic residues" evidence="2">
    <location>
        <begin position="157"/>
        <end position="168"/>
    </location>
</feature>
<feature type="compositionally biased region" description="Polar residues" evidence="2">
    <location>
        <begin position="276"/>
        <end position="285"/>
    </location>
</feature>
<evidence type="ECO:0000256" key="1">
    <source>
        <dbReference type="ARBA" id="ARBA00022553"/>
    </source>
</evidence>
<dbReference type="OrthoDB" id="5576775at2759"/>
<dbReference type="Pfam" id="PF14075">
    <property type="entry name" value="UBN_AB"/>
    <property type="match status" value="1"/>
</dbReference>
<evidence type="ECO:0000256" key="2">
    <source>
        <dbReference type="SAM" id="MobiDB-lite"/>
    </source>
</evidence>
<feature type="domain" description="Hpc2-related" evidence="3">
    <location>
        <begin position="180"/>
        <end position="228"/>
    </location>
</feature>
<protein>
    <recommendedName>
        <fullName evidence="7">Ubinuclein middle domain-containing protein</fullName>
    </recommendedName>
</protein>
<feature type="region of interest" description="Disordered" evidence="2">
    <location>
        <begin position="1"/>
        <end position="201"/>
    </location>
</feature>
<gene>
    <name evidence="5" type="ORF">OBBRIDRAFT_759360</name>
</gene>
<evidence type="ECO:0000313" key="5">
    <source>
        <dbReference type="EMBL" id="OCH87699.1"/>
    </source>
</evidence>
<feature type="compositionally biased region" description="Basic residues" evidence="2">
    <location>
        <begin position="178"/>
        <end position="187"/>
    </location>
</feature>
<feature type="domain" description="Ubinuclein middle" evidence="4">
    <location>
        <begin position="349"/>
        <end position="609"/>
    </location>
</feature>
<dbReference type="PANTHER" id="PTHR48125:SF10">
    <property type="entry name" value="OS12G0136300 PROTEIN"/>
    <property type="match status" value="1"/>
</dbReference>
<organism evidence="5 6">
    <name type="scientific">Obba rivulosa</name>
    <dbReference type="NCBI Taxonomy" id="1052685"/>
    <lineage>
        <taxon>Eukaryota</taxon>
        <taxon>Fungi</taxon>
        <taxon>Dikarya</taxon>
        <taxon>Basidiomycota</taxon>
        <taxon>Agaricomycotina</taxon>
        <taxon>Agaricomycetes</taxon>
        <taxon>Polyporales</taxon>
        <taxon>Gelatoporiaceae</taxon>
        <taxon>Obba</taxon>
    </lineage>
</organism>
<feature type="compositionally biased region" description="Basic and acidic residues" evidence="2">
    <location>
        <begin position="520"/>
        <end position="537"/>
    </location>
</feature>
<evidence type="ECO:0000259" key="3">
    <source>
        <dbReference type="Pfam" id="PF08729"/>
    </source>
</evidence>
<reference evidence="5 6" key="1">
    <citation type="submission" date="2016-07" db="EMBL/GenBank/DDBJ databases">
        <title>Draft genome of the white-rot fungus Obba rivulosa 3A-2.</title>
        <authorList>
            <consortium name="DOE Joint Genome Institute"/>
            <person name="Miettinen O."/>
            <person name="Riley R."/>
            <person name="Acob R."/>
            <person name="Barry K."/>
            <person name="Cullen D."/>
            <person name="De Vries R."/>
            <person name="Hainaut M."/>
            <person name="Hatakka A."/>
            <person name="Henrissat B."/>
            <person name="Hilden K."/>
            <person name="Kuo R."/>
            <person name="Labutti K."/>
            <person name="Lipzen A."/>
            <person name="Makela M.R."/>
            <person name="Sandor L."/>
            <person name="Spatafora J.W."/>
            <person name="Grigoriev I.V."/>
            <person name="Hibbett D.S."/>
        </authorList>
    </citation>
    <scope>NUCLEOTIDE SEQUENCE [LARGE SCALE GENOMIC DNA]</scope>
    <source>
        <strain evidence="5 6">3A-2</strain>
    </source>
</reference>
<dbReference type="InterPro" id="IPR026947">
    <property type="entry name" value="UBN_middle_dom"/>
</dbReference>
<dbReference type="AlphaFoldDB" id="A0A8E2DJC0"/>
<dbReference type="Proteomes" id="UP000250043">
    <property type="component" value="Unassembled WGS sequence"/>
</dbReference>
<evidence type="ECO:0000259" key="4">
    <source>
        <dbReference type="Pfam" id="PF14075"/>
    </source>
</evidence>
<dbReference type="InterPro" id="IPR014840">
    <property type="entry name" value="HRD"/>
</dbReference>
<name>A0A8E2DJC0_9APHY</name>
<dbReference type="Pfam" id="PF08729">
    <property type="entry name" value="HUN"/>
    <property type="match status" value="1"/>
</dbReference>